<evidence type="ECO:0000313" key="2">
    <source>
        <dbReference type="Proteomes" id="UP000002217"/>
    </source>
</evidence>
<dbReference type="EMBL" id="CP001720">
    <property type="protein sequence ID" value="ACV61765.1"/>
    <property type="molecule type" value="Genomic_DNA"/>
</dbReference>
<accession>C8W2A1</accession>
<dbReference type="Proteomes" id="UP000002217">
    <property type="component" value="Chromosome"/>
</dbReference>
<dbReference type="HOGENOM" id="CLU_653325_0_0_9"/>
<dbReference type="RefSeq" id="WP_015756482.1">
    <property type="nucleotide sequence ID" value="NC_013216.1"/>
</dbReference>
<evidence type="ECO:0000313" key="1">
    <source>
        <dbReference type="EMBL" id="ACV61765.1"/>
    </source>
</evidence>
<gene>
    <name evidence="1" type="ordered locus">Dtox_0862</name>
</gene>
<dbReference type="eggNOG" id="COG4632">
    <property type="taxonomic scope" value="Bacteria"/>
</dbReference>
<protein>
    <recommendedName>
        <fullName evidence="3">Copper amine oxidase-like N-terminal domain-containing protein</fullName>
    </recommendedName>
</protein>
<proteinExistence type="predicted"/>
<organism evidence="1 2">
    <name type="scientific">Desulfofarcimen acetoxidans (strain ATCC 49208 / DSM 771 / KCTC 5769 / VKM B-1644 / 5575)</name>
    <name type="common">Desulfotomaculum acetoxidans</name>
    <dbReference type="NCBI Taxonomy" id="485916"/>
    <lineage>
        <taxon>Bacteria</taxon>
        <taxon>Bacillati</taxon>
        <taxon>Bacillota</taxon>
        <taxon>Clostridia</taxon>
        <taxon>Eubacteriales</taxon>
        <taxon>Peptococcaceae</taxon>
        <taxon>Desulfofarcimen</taxon>
    </lineage>
</organism>
<dbReference type="OrthoDB" id="1817428at2"/>
<dbReference type="STRING" id="485916.Dtox_0862"/>
<name>C8W2A1_DESAS</name>
<keyword evidence="2" id="KW-1185">Reference proteome</keyword>
<evidence type="ECO:0008006" key="3">
    <source>
        <dbReference type="Google" id="ProtNLM"/>
    </source>
</evidence>
<sequence>MKKLLVGFRNQVMKIIKRIISITLVVAGVFIAIWSNTPVLAAASSSDYFTASPIRYNLSVDGESASLRAYVINGGMYFKLRDVAKALSETRKRFSITWDGASNEICIYSSTAYLKAGDEPVPTEDTESKTASRATSKVYMNNRYHELGFTVYSIGDNNYFKLSDLAEALDFYIAYGDANTIEIDTSAGYSVTGNKIYNSDNTWLRDEPATGVKSSLSADLNGDGQNETAELVMSEEKTKKWMLVYKDGASEASIPVFKGNEYGFSTSIAAGHMISKNSIDFLIASDFMSMPFGGSAYELYSFQDGVFTKIDVSEITDGTEFDVSVDENKKTAKLMANGSEKTVELSDTALSDYKLYGKEFCQDFFIEMKFQSVEGCSLPELVTTEVIAAVLPNSLTYLHTTYRYIDGAWKVQRVEFYNFD</sequence>
<dbReference type="AlphaFoldDB" id="C8W2A1"/>
<reference evidence="1 2" key="1">
    <citation type="journal article" date="2009" name="Stand. Genomic Sci.">
        <title>Complete genome sequence of Desulfotomaculum acetoxidans type strain (5575).</title>
        <authorList>
            <person name="Spring S."/>
            <person name="Lapidus A."/>
            <person name="Schroder M."/>
            <person name="Gleim D."/>
            <person name="Sims D."/>
            <person name="Meincke L."/>
            <person name="Glavina Del Rio T."/>
            <person name="Tice H."/>
            <person name="Copeland A."/>
            <person name="Cheng J.F."/>
            <person name="Lucas S."/>
            <person name="Chen F."/>
            <person name="Nolan M."/>
            <person name="Bruce D."/>
            <person name="Goodwin L."/>
            <person name="Pitluck S."/>
            <person name="Ivanova N."/>
            <person name="Mavromatis K."/>
            <person name="Mikhailova N."/>
            <person name="Pati A."/>
            <person name="Chen A."/>
            <person name="Palaniappan K."/>
            <person name="Land M."/>
            <person name="Hauser L."/>
            <person name="Chang Y.J."/>
            <person name="Jeffries C.D."/>
            <person name="Chain P."/>
            <person name="Saunders E."/>
            <person name="Brettin T."/>
            <person name="Detter J.C."/>
            <person name="Goker M."/>
            <person name="Bristow J."/>
            <person name="Eisen J.A."/>
            <person name="Markowitz V."/>
            <person name="Hugenholtz P."/>
            <person name="Kyrpides N.C."/>
            <person name="Klenk H.P."/>
            <person name="Han C."/>
        </authorList>
    </citation>
    <scope>NUCLEOTIDE SEQUENCE [LARGE SCALE GENOMIC DNA]</scope>
    <source>
        <strain evidence="2">ATCC 49208 / DSM 771 / VKM B-1644</strain>
    </source>
</reference>
<dbReference type="KEGG" id="dae:Dtox_0862"/>